<protein>
    <submittedName>
        <fullName evidence="11">Uncharacterized protein</fullName>
    </submittedName>
</protein>
<evidence type="ECO:0000256" key="8">
    <source>
        <dbReference type="ARBA" id="ARBA00023136"/>
    </source>
</evidence>
<evidence type="ECO:0000256" key="9">
    <source>
        <dbReference type="ARBA" id="ARBA00023160"/>
    </source>
</evidence>
<feature type="non-terminal residue" evidence="11">
    <location>
        <position position="77"/>
    </location>
</feature>
<dbReference type="Proteomes" id="UP000194236">
    <property type="component" value="Unassembled WGS sequence"/>
</dbReference>
<feature type="transmembrane region" description="Helical" evidence="10">
    <location>
        <begin position="7"/>
        <end position="31"/>
    </location>
</feature>
<dbReference type="AlphaFoldDB" id="A0A1Y3ANX6"/>
<dbReference type="InterPro" id="IPR002076">
    <property type="entry name" value="ELO_fam"/>
</dbReference>
<keyword evidence="12" id="KW-1185">Reference proteome</keyword>
<evidence type="ECO:0000313" key="12">
    <source>
        <dbReference type="Proteomes" id="UP000194236"/>
    </source>
</evidence>
<proteinExistence type="predicted"/>
<reference evidence="11 12" key="1">
    <citation type="submission" date="2017-03" db="EMBL/GenBank/DDBJ databases">
        <title>Genome Survey of Euroglyphus maynei.</title>
        <authorList>
            <person name="Arlian L.G."/>
            <person name="Morgan M.S."/>
            <person name="Rider S.D."/>
        </authorList>
    </citation>
    <scope>NUCLEOTIDE SEQUENCE [LARGE SCALE GENOMIC DNA]</scope>
    <source>
        <strain evidence="11">Arlian Lab</strain>
        <tissue evidence="11">Whole body</tissue>
    </source>
</reference>
<evidence type="ECO:0000256" key="10">
    <source>
        <dbReference type="SAM" id="Phobius"/>
    </source>
</evidence>
<gene>
    <name evidence="11" type="ORF">BLA29_014585</name>
</gene>
<keyword evidence="2" id="KW-0444">Lipid biosynthesis</keyword>
<keyword evidence="7" id="KW-0443">Lipid metabolism</keyword>
<evidence type="ECO:0000256" key="5">
    <source>
        <dbReference type="ARBA" id="ARBA00022832"/>
    </source>
</evidence>
<comment type="caution">
    <text evidence="11">The sequence shown here is derived from an EMBL/GenBank/DDBJ whole genome shotgun (WGS) entry which is preliminary data.</text>
</comment>
<evidence type="ECO:0000256" key="7">
    <source>
        <dbReference type="ARBA" id="ARBA00023098"/>
    </source>
</evidence>
<keyword evidence="8 10" id="KW-0472">Membrane</keyword>
<evidence type="ECO:0000256" key="3">
    <source>
        <dbReference type="ARBA" id="ARBA00022679"/>
    </source>
</evidence>
<dbReference type="GO" id="GO:0016020">
    <property type="term" value="C:membrane"/>
    <property type="evidence" value="ECO:0007669"/>
    <property type="project" value="UniProtKB-SubCell"/>
</dbReference>
<evidence type="ECO:0000256" key="2">
    <source>
        <dbReference type="ARBA" id="ARBA00022516"/>
    </source>
</evidence>
<dbReference type="EMBL" id="MUJZ01071803">
    <property type="protein sequence ID" value="OTF69186.1"/>
    <property type="molecule type" value="Genomic_DNA"/>
</dbReference>
<evidence type="ECO:0000256" key="1">
    <source>
        <dbReference type="ARBA" id="ARBA00004141"/>
    </source>
</evidence>
<keyword evidence="5" id="KW-0276">Fatty acid metabolism</keyword>
<keyword evidence="3" id="KW-0808">Transferase</keyword>
<organism evidence="11 12">
    <name type="scientific">Euroglyphus maynei</name>
    <name type="common">Mayne's house dust mite</name>
    <dbReference type="NCBI Taxonomy" id="6958"/>
    <lineage>
        <taxon>Eukaryota</taxon>
        <taxon>Metazoa</taxon>
        <taxon>Ecdysozoa</taxon>
        <taxon>Arthropoda</taxon>
        <taxon>Chelicerata</taxon>
        <taxon>Arachnida</taxon>
        <taxon>Acari</taxon>
        <taxon>Acariformes</taxon>
        <taxon>Sarcoptiformes</taxon>
        <taxon>Astigmata</taxon>
        <taxon>Psoroptidia</taxon>
        <taxon>Analgoidea</taxon>
        <taxon>Pyroglyphidae</taxon>
        <taxon>Pyroglyphinae</taxon>
        <taxon>Euroglyphus</taxon>
    </lineage>
</organism>
<evidence type="ECO:0000313" key="11">
    <source>
        <dbReference type="EMBL" id="OTF69186.1"/>
    </source>
</evidence>
<accession>A0A1Y3ANX6</accession>
<evidence type="ECO:0000256" key="4">
    <source>
        <dbReference type="ARBA" id="ARBA00022692"/>
    </source>
</evidence>
<dbReference type="Pfam" id="PF01151">
    <property type="entry name" value="ELO"/>
    <property type="match status" value="1"/>
</dbReference>
<dbReference type="GO" id="GO:0006633">
    <property type="term" value="P:fatty acid biosynthetic process"/>
    <property type="evidence" value="ECO:0007669"/>
    <property type="project" value="UniProtKB-KW"/>
</dbReference>
<comment type="subcellular location">
    <subcellularLocation>
        <location evidence="1">Membrane</location>
        <topology evidence="1">Multi-pass membrane protein</topology>
    </subcellularLocation>
</comment>
<dbReference type="GO" id="GO:0009922">
    <property type="term" value="F:fatty acid elongase activity"/>
    <property type="evidence" value="ECO:0007669"/>
    <property type="project" value="InterPro"/>
</dbReference>
<evidence type="ECO:0000256" key="6">
    <source>
        <dbReference type="ARBA" id="ARBA00022989"/>
    </source>
</evidence>
<sequence length="77" mass="9383">MRNRRPFILRIPMLIYNICMVIINLFLFTFITSRVDYGRRFLQFKFPDVNDVTIETLNEIRIGYICYLTRWADLLDT</sequence>
<keyword evidence="4 10" id="KW-0812">Transmembrane</keyword>
<name>A0A1Y3ANX6_EURMA</name>
<keyword evidence="6 10" id="KW-1133">Transmembrane helix</keyword>
<keyword evidence="9" id="KW-0275">Fatty acid biosynthesis</keyword>